<sequence>MQMGEVITGKYEFDAAARVAQTVAGGPRYAPLKLEEVSPEGQEQVDAIRTAFHIPEGRPFPDVSLITLRHPGMFKGQMVMGIELAAKGTIPARERELAILRVALLARAPFEWCEHIDIGKAFGVTSEEIERVIEGSSAPGWSAHEAALLRAVEELIGDHCMSDATWETLAKTYTEQQMLEVPMLVGAYLMTAMQQNSLKIQPKGGFEYR</sequence>
<dbReference type="PANTHER" id="PTHR34846">
    <property type="entry name" value="4-CARBOXYMUCONOLACTONE DECARBOXYLASE FAMILY PROTEIN (AFU_ORTHOLOGUE AFUA_6G11590)"/>
    <property type="match status" value="1"/>
</dbReference>
<reference evidence="2" key="1">
    <citation type="journal article" date="2014" name="Int. J. Syst. Evol. Microbiol.">
        <title>Complete genome sequence of Corynebacterium casei LMG S-19264T (=DSM 44701T), isolated from a smear-ripened cheese.</title>
        <authorList>
            <consortium name="US DOE Joint Genome Institute (JGI-PGF)"/>
            <person name="Walter F."/>
            <person name="Albersmeier A."/>
            <person name="Kalinowski J."/>
            <person name="Ruckert C."/>
        </authorList>
    </citation>
    <scope>NUCLEOTIDE SEQUENCE</scope>
    <source>
        <strain evidence="2">CGMCC 1.15095</strain>
    </source>
</reference>
<dbReference type="InterPro" id="IPR029032">
    <property type="entry name" value="AhpD-like"/>
</dbReference>
<evidence type="ECO:0000259" key="1">
    <source>
        <dbReference type="Pfam" id="PF02627"/>
    </source>
</evidence>
<reference evidence="2" key="2">
    <citation type="submission" date="2020-09" db="EMBL/GenBank/DDBJ databases">
        <authorList>
            <person name="Sun Q."/>
            <person name="Zhou Y."/>
        </authorList>
    </citation>
    <scope>NUCLEOTIDE SEQUENCE</scope>
    <source>
        <strain evidence="2">CGMCC 1.15095</strain>
    </source>
</reference>
<keyword evidence="3" id="KW-1185">Reference proteome</keyword>
<name>A0A916X3A0_9SPHN</name>
<dbReference type="InterPro" id="IPR003779">
    <property type="entry name" value="CMD-like"/>
</dbReference>
<dbReference type="PANTHER" id="PTHR34846:SF5">
    <property type="entry name" value="CARBOXYMUCONOLACTONE DECARBOXYLASE-LIKE DOMAIN-CONTAINING PROTEIN"/>
    <property type="match status" value="1"/>
</dbReference>
<dbReference type="EMBL" id="BMHK01000003">
    <property type="protein sequence ID" value="GGB91352.1"/>
    <property type="molecule type" value="Genomic_DNA"/>
</dbReference>
<dbReference type="AlphaFoldDB" id="A0A916X3A0"/>
<dbReference type="Pfam" id="PF02627">
    <property type="entry name" value="CMD"/>
    <property type="match status" value="1"/>
</dbReference>
<evidence type="ECO:0000313" key="2">
    <source>
        <dbReference type="EMBL" id="GGB91352.1"/>
    </source>
</evidence>
<comment type="caution">
    <text evidence="2">The sequence shown here is derived from an EMBL/GenBank/DDBJ whole genome shotgun (WGS) entry which is preliminary data.</text>
</comment>
<accession>A0A916X3A0</accession>
<feature type="domain" description="Carboxymuconolactone decarboxylase-like" evidence="1">
    <location>
        <begin position="84"/>
        <end position="154"/>
    </location>
</feature>
<dbReference type="Proteomes" id="UP000608154">
    <property type="component" value="Unassembled WGS sequence"/>
</dbReference>
<protein>
    <recommendedName>
        <fullName evidence="1">Carboxymuconolactone decarboxylase-like domain-containing protein</fullName>
    </recommendedName>
</protein>
<dbReference type="Gene3D" id="1.20.1290.10">
    <property type="entry name" value="AhpD-like"/>
    <property type="match status" value="1"/>
</dbReference>
<gene>
    <name evidence="2" type="ORF">GCM10011494_07170</name>
</gene>
<dbReference type="GO" id="GO:0051920">
    <property type="term" value="F:peroxiredoxin activity"/>
    <property type="evidence" value="ECO:0007669"/>
    <property type="project" value="InterPro"/>
</dbReference>
<organism evidence="2 3">
    <name type="scientific">Novosphingobium endophyticum</name>
    <dbReference type="NCBI Taxonomy" id="1955250"/>
    <lineage>
        <taxon>Bacteria</taxon>
        <taxon>Pseudomonadati</taxon>
        <taxon>Pseudomonadota</taxon>
        <taxon>Alphaproteobacteria</taxon>
        <taxon>Sphingomonadales</taxon>
        <taxon>Sphingomonadaceae</taxon>
        <taxon>Novosphingobium</taxon>
    </lineage>
</organism>
<proteinExistence type="predicted"/>
<dbReference type="SUPFAM" id="SSF69118">
    <property type="entry name" value="AhpD-like"/>
    <property type="match status" value="1"/>
</dbReference>
<evidence type="ECO:0000313" key="3">
    <source>
        <dbReference type="Proteomes" id="UP000608154"/>
    </source>
</evidence>